<reference evidence="9 10" key="1">
    <citation type="submission" date="2020-10" db="EMBL/GenBank/DDBJ databases">
        <authorList>
            <person name="Klimov P.B."/>
            <person name="Dyachkov S.M."/>
            <person name="Chetverikov P.E."/>
        </authorList>
    </citation>
    <scope>NUCLEOTIDE SEQUENCE [LARGE SCALE GENOMIC DNA]</scope>
    <source>
        <strain evidence="9">BMOC 18-1129-001#AD2665</strain>
        <tissue evidence="9">Entire mites</tissue>
    </source>
</reference>
<evidence type="ECO:0000256" key="4">
    <source>
        <dbReference type="ARBA" id="ARBA00023015"/>
    </source>
</evidence>
<protein>
    <recommendedName>
        <fullName evidence="3">Mediator of RNA polymerase II transcription subunit 22</fullName>
    </recommendedName>
    <alternativeName>
        <fullName evidence="8">Mediator complex subunit 22</fullName>
    </alternativeName>
</protein>
<evidence type="ECO:0000313" key="10">
    <source>
        <dbReference type="Proteomes" id="UP000825002"/>
    </source>
</evidence>
<dbReference type="Proteomes" id="UP000825002">
    <property type="component" value="Unassembled WGS sequence"/>
</dbReference>
<dbReference type="EMBL" id="JAIFTH010000423">
    <property type="protein sequence ID" value="KAG9509554.1"/>
    <property type="molecule type" value="Genomic_DNA"/>
</dbReference>
<sequence>MSSQELTLKNYLKQLKDNVRAIQDNFAEMLRTKSEYPGYEVQVRAAEIVRAYQALIQLVSEIRNFYIINDFILINQAIDQKSNPAPIINIDKSLVKLRDEIAIFLYELEIL</sequence>
<dbReference type="PANTHER" id="PTHR12434:SF6">
    <property type="entry name" value="MEDIATOR OF RNA POLYMERASE II TRANSCRIPTION SUBUNIT 22"/>
    <property type="match status" value="1"/>
</dbReference>
<evidence type="ECO:0000256" key="2">
    <source>
        <dbReference type="ARBA" id="ARBA00005942"/>
    </source>
</evidence>
<evidence type="ECO:0000313" key="9">
    <source>
        <dbReference type="EMBL" id="KAG9509554.1"/>
    </source>
</evidence>
<keyword evidence="4" id="KW-0805">Transcription regulation</keyword>
<name>A0ABQ7S7Z7_9ACAR</name>
<dbReference type="InterPro" id="IPR009332">
    <property type="entry name" value="Med22"/>
</dbReference>
<evidence type="ECO:0000256" key="7">
    <source>
        <dbReference type="ARBA" id="ARBA00025687"/>
    </source>
</evidence>
<keyword evidence="10" id="KW-1185">Reference proteome</keyword>
<feature type="non-terminal residue" evidence="9">
    <location>
        <position position="1"/>
    </location>
</feature>
<comment type="subcellular location">
    <subcellularLocation>
        <location evidence="1">Nucleus</location>
    </subcellularLocation>
</comment>
<evidence type="ECO:0000256" key="6">
    <source>
        <dbReference type="ARBA" id="ARBA00023242"/>
    </source>
</evidence>
<keyword evidence="6" id="KW-0539">Nucleus</keyword>
<proteinExistence type="inferred from homology"/>
<dbReference type="Pfam" id="PF06179">
    <property type="entry name" value="Med22"/>
    <property type="match status" value="1"/>
</dbReference>
<accession>A0ABQ7S7Z7</accession>
<gene>
    <name evidence="9" type="primary">med22</name>
    <name evidence="9" type="ORF">GZH46_01923</name>
</gene>
<comment type="function">
    <text evidence="7">Component of the Mediator complex, a coactivator involved in the regulated transcription of nearly all RNA polymerase II-dependent genes. Mediator functions as a bridge to convey information from gene-specific regulatory proteins to the basal RNA polymerase II transcription machinery. Mediator is recruited to promoters by direct interactions with regulatory proteins and serves as a scaffold for the assembly of a functional preinitiation complex with RNA polymerase II and the general transcription factors.</text>
</comment>
<organism evidence="9 10">
    <name type="scientific">Fragariocoptes setiger</name>
    <dbReference type="NCBI Taxonomy" id="1670756"/>
    <lineage>
        <taxon>Eukaryota</taxon>
        <taxon>Metazoa</taxon>
        <taxon>Ecdysozoa</taxon>
        <taxon>Arthropoda</taxon>
        <taxon>Chelicerata</taxon>
        <taxon>Arachnida</taxon>
        <taxon>Acari</taxon>
        <taxon>Acariformes</taxon>
        <taxon>Trombidiformes</taxon>
        <taxon>Prostigmata</taxon>
        <taxon>Eupodina</taxon>
        <taxon>Eriophyoidea</taxon>
        <taxon>Phytoptidae</taxon>
        <taxon>Fragariocoptes</taxon>
    </lineage>
</organism>
<comment type="caution">
    <text evidence="9">The sequence shown here is derived from an EMBL/GenBank/DDBJ whole genome shotgun (WGS) entry which is preliminary data.</text>
</comment>
<evidence type="ECO:0000256" key="5">
    <source>
        <dbReference type="ARBA" id="ARBA00023163"/>
    </source>
</evidence>
<evidence type="ECO:0000256" key="1">
    <source>
        <dbReference type="ARBA" id="ARBA00004123"/>
    </source>
</evidence>
<keyword evidence="5" id="KW-0804">Transcription</keyword>
<evidence type="ECO:0000256" key="3">
    <source>
        <dbReference type="ARBA" id="ARBA00019695"/>
    </source>
</evidence>
<dbReference type="PANTHER" id="PTHR12434">
    <property type="entry name" value="MEDIATOR OF RNA POLYMERASE II TRANSCRIPTION SUBUNIT 22"/>
    <property type="match status" value="1"/>
</dbReference>
<comment type="similarity">
    <text evidence="2">Belongs to the Mediator complex subunit 22 family.</text>
</comment>
<evidence type="ECO:0000256" key="8">
    <source>
        <dbReference type="ARBA" id="ARBA00031962"/>
    </source>
</evidence>